<accession>A0A0R3PSH9</accession>
<keyword evidence="3" id="KW-1185">Reference proteome</keyword>
<evidence type="ECO:0000256" key="1">
    <source>
        <dbReference type="SAM" id="Phobius"/>
    </source>
</evidence>
<dbReference type="Proteomes" id="UP000267027">
    <property type="component" value="Unassembled WGS sequence"/>
</dbReference>
<keyword evidence="1" id="KW-1133">Transmembrane helix</keyword>
<reference evidence="2 3" key="2">
    <citation type="submission" date="2018-11" db="EMBL/GenBank/DDBJ databases">
        <authorList>
            <consortium name="Pathogen Informatics"/>
        </authorList>
    </citation>
    <scope>NUCLEOTIDE SEQUENCE [LARGE SCALE GENOMIC DNA]</scope>
    <source>
        <strain evidence="2 3">Costa Rica</strain>
    </source>
</reference>
<dbReference type="WBParaSite" id="ACOC_0000859501-mRNA-1">
    <property type="protein sequence ID" value="ACOC_0000859501-mRNA-1"/>
    <property type="gene ID" value="ACOC_0000859501"/>
</dbReference>
<keyword evidence="1" id="KW-0812">Transmembrane</keyword>
<dbReference type="AlphaFoldDB" id="A0A0R3PSH9"/>
<keyword evidence="1" id="KW-0472">Membrane</keyword>
<feature type="transmembrane region" description="Helical" evidence="1">
    <location>
        <begin position="49"/>
        <end position="69"/>
    </location>
</feature>
<evidence type="ECO:0000313" key="3">
    <source>
        <dbReference type="Proteomes" id="UP000267027"/>
    </source>
</evidence>
<name>A0A0R3PSH9_ANGCS</name>
<proteinExistence type="predicted"/>
<protein>
    <submittedName>
        <fullName evidence="4">Bestrophin homolog</fullName>
    </submittedName>
</protein>
<evidence type="ECO:0000313" key="2">
    <source>
        <dbReference type="EMBL" id="VDM60181.1"/>
    </source>
</evidence>
<organism evidence="4">
    <name type="scientific">Angiostrongylus costaricensis</name>
    <name type="common">Nematode worm</name>
    <dbReference type="NCBI Taxonomy" id="334426"/>
    <lineage>
        <taxon>Eukaryota</taxon>
        <taxon>Metazoa</taxon>
        <taxon>Ecdysozoa</taxon>
        <taxon>Nematoda</taxon>
        <taxon>Chromadorea</taxon>
        <taxon>Rhabditida</taxon>
        <taxon>Rhabditina</taxon>
        <taxon>Rhabditomorpha</taxon>
        <taxon>Strongyloidea</taxon>
        <taxon>Metastrongylidae</taxon>
        <taxon>Angiostrongylus</taxon>
    </lineage>
</organism>
<reference evidence="4" key="1">
    <citation type="submission" date="2017-02" db="UniProtKB">
        <authorList>
            <consortium name="WormBaseParasite"/>
        </authorList>
    </citation>
    <scope>IDENTIFICATION</scope>
</reference>
<dbReference type="EMBL" id="UYYA01004176">
    <property type="protein sequence ID" value="VDM60181.1"/>
    <property type="molecule type" value="Genomic_DNA"/>
</dbReference>
<evidence type="ECO:0000313" key="4">
    <source>
        <dbReference type="WBParaSite" id="ACOC_0000859501-mRNA-1"/>
    </source>
</evidence>
<sequence>MPRRYKSIWILVRPFAQLVMGRTLRVERSVDARLSGTLGHILTYEFWPAAYHVVPLIVQFWTLVFAYLLRFCAIKRSAFKTFFAYLDIKLARNYYKLELTRHLNGPSSLAVQTPA</sequence>
<gene>
    <name evidence="2" type="ORF">ACOC_LOCUS8596</name>
</gene>